<name>A0A9X3N3H4_9ACTN</name>
<reference evidence="4" key="1">
    <citation type="submission" date="2022-10" db="EMBL/GenBank/DDBJ databases">
        <title>The WGS of Solirubrobacter ginsenosidimutans DSM 21036.</title>
        <authorList>
            <person name="Jiang Z."/>
        </authorList>
    </citation>
    <scope>NUCLEOTIDE SEQUENCE</scope>
    <source>
        <strain evidence="4">DSM 21036</strain>
    </source>
</reference>
<keyword evidence="2" id="KW-0804">Transcription</keyword>
<dbReference type="PANTHER" id="PTHR34580">
    <property type="match status" value="1"/>
</dbReference>
<protein>
    <submittedName>
        <fullName evidence="4">YafY family transcriptional regulator</fullName>
    </submittedName>
</protein>
<organism evidence="4 5">
    <name type="scientific">Solirubrobacter ginsenosidimutans</name>
    <dbReference type="NCBI Taxonomy" id="490573"/>
    <lineage>
        <taxon>Bacteria</taxon>
        <taxon>Bacillati</taxon>
        <taxon>Actinomycetota</taxon>
        <taxon>Thermoleophilia</taxon>
        <taxon>Solirubrobacterales</taxon>
        <taxon>Solirubrobacteraceae</taxon>
        <taxon>Solirubrobacter</taxon>
    </lineage>
</organism>
<dbReference type="Pfam" id="PF25583">
    <property type="entry name" value="WCX"/>
    <property type="match status" value="1"/>
</dbReference>
<dbReference type="GO" id="GO:0003700">
    <property type="term" value="F:DNA-binding transcription factor activity"/>
    <property type="evidence" value="ECO:0007669"/>
    <property type="project" value="InterPro"/>
</dbReference>
<accession>A0A9X3N3H4</accession>
<evidence type="ECO:0000256" key="1">
    <source>
        <dbReference type="ARBA" id="ARBA00023015"/>
    </source>
</evidence>
<keyword evidence="1" id="KW-0805">Transcription regulation</keyword>
<dbReference type="InterPro" id="IPR028349">
    <property type="entry name" value="PafC-like"/>
</dbReference>
<dbReference type="InterPro" id="IPR057727">
    <property type="entry name" value="WCX_dom"/>
</dbReference>
<gene>
    <name evidence="4" type="ORF">OM076_39105</name>
</gene>
<dbReference type="InterPro" id="IPR051534">
    <property type="entry name" value="CBASS_pafABC_assoc_protein"/>
</dbReference>
<dbReference type="PANTHER" id="PTHR34580:SF3">
    <property type="entry name" value="PROTEIN PAFB"/>
    <property type="match status" value="1"/>
</dbReference>
<dbReference type="PROSITE" id="PS51000">
    <property type="entry name" value="HTH_DEOR_2"/>
    <property type="match status" value="1"/>
</dbReference>
<dbReference type="SUPFAM" id="SSF46785">
    <property type="entry name" value="Winged helix' DNA-binding domain"/>
    <property type="match status" value="1"/>
</dbReference>
<dbReference type="InterPro" id="IPR001034">
    <property type="entry name" value="DeoR_HTH"/>
</dbReference>
<dbReference type="Gene3D" id="1.10.10.10">
    <property type="entry name" value="Winged helix-like DNA-binding domain superfamily/Winged helix DNA-binding domain"/>
    <property type="match status" value="1"/>
</dbReference>
<proteinExistence type="predicted"/>
<dbReference type="RefSeq" id="WP_270045597.1">
    <property type="nucleotide sequence ID" value="NZ_JAPDOD010000063.1"/>
</dbReference>
<keyword evidence="5" id="KW-1185">Reference proteome</keyword>
<dbReference type="Pfam" id="PF13280">
    <property type="entry name" value="WYL"/>
    <property type="match status" value="1"/>
</dbReference>
<dbReference type="PROSITE" id="PS52050">
    <property type="entry name" value="WYL"/>
    <property type="match status" value="1"/>
</dbReference>
<dbReference type="EMBL" id="JAPDOD010000063">
    <property type="protein sequence ID" value="MDA0166340.1"/>
    <property type="molecule type" value="Genomic_DNA"/>
</dbReference>
<dbReference type="Pfam" id="PF08279">
    <property type="entry name" value="HTH_11"/>
    <property type="match status" value="1"/>
</dbReference>
<dbReference type="PIRSF" id="PIRSF016838">
    <property type="entry name" value="PafC"/>
    <property type="match status" value="1"/>
</dbReference>
<sequence>MAKTDRVLQLLEALQDRPSATGPELARALGVDVRTVRRDIVALRDLGIPVEGERGRGGSYRIKPGYRVPPLMFTTSEAAAVALGLLAARRLGLQTDAALAKVRRTLPDRVRLSVESLEHTLGFTGEVENAPPDGETLLTIAEAIRRARRVQARYTDSAGVETARDLSPYGLVAHSGRWYVAAFDHLRGDLRSLRADRFARVEIAGKAQPPPPGFDAVASVSRSLARVPWTHEIEVVLHTDLATASRRFPPTLAELEPHGDHTILRLRADSLDWAAGLLAAAGCDFTVTHPDALKAALRRLANRLVLT</sequence>
<dbReference type="InterPro" id="IPR026881">
    <property type="entry name" value="WYL_dom"/>
</dbReference>
<evidence type="ECO:0000313" key="5">
    <source>
        <dbReference type="Proteomes" id="UP001149140"/>
    </source>
</evidence>
<feature type="domain" description="HTH deoR-type" evidence="3">
    <location>
        <begin position="3"/>
        <end position="61"/>
    </location>
</feature>
<dbReference type="Proteomes" id="UP001149140">
    <property type="component" value="Unassembled WGS sequence"/>
</dbReference>
<dbReference type="AlphaFoldDB" id="A0A9X3N3H4"/>
<dbReference type="InterPro" id="IPR013196">
    <property type="entry name" value="HTH_11"/>
</dbReference>
<evidence type="ECO:0000259" key="3">
    <source>
        <dbReference type="PROSITE" id="PS51000"/>
    </source>
</evidence>
<comment type="caution">
    <text evidence="4">The sequence shown here is derived from an EMBL/GenBank/DDBJ whole genome shotgun (WGS) entry which is preliminary data.</text>
</comment>
<evidence type="ECO:0000256" key="2">
    <source>
        <dbReference type="ARBA" id="ARBA00023163"/>
    </source>
</evidence>
<dbReference type="InterPro" id="IPR036390">
    <property type="entry name" value="WH_DNA-bd_sf"/>
</dbReference>
<dbReference type="InterPro" id="IPR036388">
    <property type="entry name" value="WH-like_DNA-bd_sf"/>
</dbReference>
<evidence type="ECO:0000313" key="4">
    <source>
        <dbReference type="EMBL" id="MDA0166340.1"/>
    </source>
</evidence>